<evidence type="ECO:0000256" key="17">
    <source>
        <dbReference type="ARBA" id="ARBA00068515"/>
    </source>
</evidence>
<evidence type="ECO:0000256" key="14">
    <source>
        <dbReference type="ARBA" id="ARBA00061137"/>
    </source>
</evidence>
<evidence type="ECO:0000313" key="22">
    <source>
        <dbReference type="Proteomes" id="UP000242877"/>
    </source>
</evidence>
<name>A0A167Z9J5_9EURO</name>
<keyword evidence="22" id="KW-1185">Reference proteome</keyword>
<dbReference type="GO" id="GO:0046872">
    <property type="term" value="F:metal ion binding"/>
    <property type="evidence" value="ECO:0007669"/>
    <property type="project" value="UniProtKB-KW"/>
</dbReference>
<feature type="domain" description="FMN hydroxy acid dehydrogenase" evidence="20">
    <location>
        <begin position="10"/>
        <end position="371"/>
    </location>
</feature>
<evidence type="ECO:0000256" key="7">
    <source>
        <dbReference type="ARBA" id="ARBA00022643"/>
    </source>
</evidence>
<evidence type="ECO:0000256" key="5">
    <source>
        <dbReference type="ARBA" id="ARBA00022617"/>
    </source>
</evidence>
<comment type="subcellular location">
    <subcellularLocation>
        <location evidence="3">Mitochondrion intermembrane space</location>
    </subcellularLocation>
</comment>
<dbReference type="GO" id="GO:0004460">
    <property type="term" value="F:L-lactate dehydrogenase (cytochrome) activity"/>
    <property type="evidence" value="ECO:0007669"/>
    <property type="project" value="UniProtKB-EC"/>
</dbReference>
<feature type="binding site" evidence="19">
    <location>
        <position position="264"/>
    </location>
    <ligand>
        <name>glyoxylate</name>
        <dbReference type="ChEBI" id="CHEBI:36655"/>
    </ligand>
</feature>
<dbReference type="GO" id="GO:0005758">
    <property type="term" value="C:mitochondrial intermembrane space"/>
    <property type="evidence" value="ECO:0007669"/>
    <property type="project" value="UniProtKB-SubCell"/>
</dbReference>
<comment type="similarity">
    <text evidence="12">Belongs to the FMN-dependent alpha-hydroxy acid dehydrogenase family.</text>
</comment>
<feature type="binding site" evidence="19">
    <location>
        <position position="140"/>
    </location>
    <ligand>
        <name>FMN</name>
        <dbReference type="ChEBI" id="CHEBI:58210"/>
    </ligand>
</feature>
<feature type="binding site" evidence="19">
    <location>
        <begin position="298"/>
        <end position="302"/>
    </location>
    <ligand>
        <name>FMN</name>
        <dbReference type="ChEBI" id="CHEBI:58210"/>
    </ligand>
</feature>
<comment type="similarity">
    <text evidence="14">In the C-terminal section; belongs to the FMN-dependent alpha-hydroxy acid dehydrogenase family.</text>
</comment>
<evidence type="ECO:0000259" key="20">
    <source>
        <dbReference type="PROSITE" id="PS51349"/>
    </source>
</evidence>
<feature type="binding site" evidence="19">
    <location>
        <position position="178"/>
    </location>
    <ligand>
        <name>glyoxylate</name>
        <dbReference type="ChEBI" id="CHEBI:36655"/>
    </ligand>
</feature>
<organism evidence="21 22">
    <name type="scientific">Ascosphaera apis ARSEF 7405</name>
    <dbReference type="NCBI Taxonomy" id="392613"/>
    <lineage>
        <taxon>Eukaryota</taxon>
        <taxon>Fungi</taxon>
        <taxon>Dikarya</taxon>
        <taxon>Ascomycota</taxon>
        <taxon>Pezizomycotina</taxon>
        <taxon>Eurotiomycetes</taxon>
        <taxon>Eurotiomycetidae</taxon>
        <taxon>Onygenales</taxon>
        <taxon>Ascosphaeraceae</taxon>
        <taxon>Ascosphaera</taxon>
    </lineage>
</organism>
<evidence type="ECO:0000256" key="9">
    <source>
        <dbReference type="ARBA" id="ARBA00023002"/>
    </source>
</evidence>
<evidence type="ECO:0000313" key="21">
    <source>
        <dbReference type="EMBL" id="KZZ92358.1"/>
    </source>
</evidence>
<keyword evidence="6 19" id="KW-0285">Flavoprotein</keyword>
<dbReference type="InterPro" id="IPR012133">
    <property type="entry name" value="Alpha-hydoxy_acid_DH_FMN"/>
</dbReference>
<dbReference type="InterPro" id="IPR037396">
    <property type="entry name" value="FMN_HAD"/>
</dbReference>
<dbReference type="EMBL" id="AZGZ01000011">
    <property type="protein sequence ID" value="KZZ92358.1"/>
    <property type="molecule type" value="Genomic_DNA"/>
</dbReference>
<sequence>MKSREAVRKPPLSTIISSYDFQKAAEHSLTPKAFAFYESAATDTVTRDANKDLYKRIWLRPRVLHDVRKVTTKASMLGHDIDMPLFVSPASMAKLAHPGGECNIAKACVSRNIIQGVSNYASYPLKEISASAPEGRYIFQLYVNKDAARNEEALRQCTNNPLVRAIFVTVDAASPGKREDDERVQVEDDTLKKLTKEASGKNDGQGGGIGRLLAGGIDPGLTWDTLNWLRSKTKLPLILKGVMSADDAILAMKAKMDGILISNHGGRNLDTSPPSILILMELQKRCPIVFDKMEVYIDGGIRRGTDILKALCLGATAVGVGRPALYANAYGQEGIEKLFDILKNELETTMRLVGITSLDEATPDLVNTADLDHLVPTSGSHPYARRISRAKHSKIPAKL</sequence>
<dbReference type="VEuPathDB" id="FungiDB:AAP_03013"/>
<dbReference type="GO" id="GO:0010181">
    <property type="term" value="F:FMN binding"/>
    <property type="evidence" value="ECO:0007669"/>
    <property type="project" value="InterPro"/>
</dbReference>
<dbReference type="PROSITE" id="PS51349">
    <property type="entry name" value="FMN_HYDROXY_ACID_DH_2"/>
    <property type="match status" value="1"/>
</dbReference>
<feature type="binding site" evidence="19">
    <location>
        <position position="142"/>
    </location>
    <ligand>
        <name>glyoxylate</name>
        <dbReference type="ChEBI" id="CHEBI:36655"/>
    </ligand>
</feature>
<evidence type="ECO:0000256" key="2">
    <source>
        <dbReference type="ARBA" id="ARBA00001970"/>
    </source>
</evidence>
<dbReference type="EC" id="1.1.2.3" evidence="16"/>
<evidence type="ECO:0000256" key="19">
    <source>
        <dbReference type="PIRSR" id="PIRSR000138-2"/>
    </source>
</evidence>
<keyword evidence="10" id="KW-0408">Iron</keyword>
<keyword evidence="5" id="KW-0349">Heme</keyword>
<dbReference type="InterPro" id="IPR037458">
    <property type="entry name" value="L-MDH/L-LDH_FMN-bd"/>
</dbReference>
<dbReference type="CDD" id="cd02922">
    <property type="entry name" value="FCB2_FMN"/>
    <property type="match status" value="1"/>
</dbReference>
<feature type="binding site" evidence="19">
    <location>
        <position position="262"/>
    </location>
    <ligand>
        <name>FMN</name>
        <dbReference type="ChEBI" id="CHEBI:58210"/>
    </ligand>
</feature>
<dbReference type="Gene3D" id="3.20.20.70">
    <property type="entry name" value="Aldolase class I"/>
    <property type="match status" value="1"/>
</dbReference>
<dbReference type="SUPFAM" id="SSF51395">
    <property type="entry name" value="FMN-linked oxidoreductases"/>
    <property type="match status" value="1"/>
</dbReference>
<evidence type="ECO:0000256" key="8">
    <source>
        <dbReference type="ARBA" id="ARBA00022723"/>
    </source>
</evidence>
<gene>
    <name evidence="21" type="ORF">AAP_03013</name>
</gene>
<evidence type="ECO:0000256" key="3">
    <source>
        <dbReference type="ARBA" id="ARBA00004569"/>
    </source>
</evidence>
<dbReference type="PANTHER" id="PTHR10578:SF104">
    <property type="entry name" value="CYTOCHROME B2, MITOCHONDRIAL-RELATED"/>
    <property type="match status" value="1"/>
</dbReference>
<keyword evidence="8" id="KW-0479">Metal-binding</keyword>
<comment type="catalytic activity">
    <reaction evidence="13">
        <text>(S)-lactate + 2 Fe(III)-[cytochrome c] = 2 Fe(II)-[cytochrome c] + pyruvate + 2 H(+)</text>
        <dbReference type="Rhea" id="RHEA:19909"/>
        <dbReference type="Rhea" id="RHEA-COMP:10350"/>
        <dbReference type="Rhea" id="RHEA-COMP:14399"/>
        <dbReference type="ChEBI" id="CHEBI:15361"/>
        <dbReference type="ChEBI" id="CHEBI:15378"/>
        <dbReference type="ChEBI" id="CHEBI:16651"/>
        <dbReference type="ChEBI" id="CHEBI:29033"/>
        <dbReference type="ChEBI" id="CHEBI:29034"/>
        <dbReference type="EC" id="1.1.2.3"/>
    </reaction>
    <physiologicalReaction direction="left-to-right" evidence="13">
        <dbReference type="Rhea" id="RHEA:19910"/>
    </physiologicalReaction>
</comment>
<comment type="similarity">
    <text evidence="15">In the N-terminal section; belongs to the cytochrome b5 family.</text>
</comment>
<evidence type="ECO:0000256" key="1">
    <source>
        <dbReference type="ARBA" id="ARBA00001917"/>
    </source>
</evidence>
<dbReference type="InterPro" id="IPR000262">
    <property type="entry name" value="FMN-dep_DH"/>
</dbReference>
<comment type="cofactor">
    <cofactor evidence="1">
        <name>FMN</name>
        <dbReference type="ChEBI" id="CHEBI:58210"/>
    </cofactor>
</comment>
<dbReference type="Proteomes" id="UP000242877">
    <property type="component" value="Unassembled WGS sequence"/>
</dbReference>
<comment type="caution">
    <text evidence="21">The sequence shown here is derived from an EMBL/GenBank/DDBJ whole genome shotgun (WGS) entry which is preliminary data.</text>
</comment>
<protein>
    <recommendedName>
        <fullName evidence="17">L-lactate dehydrogenase (cytochrome)</fullName>
        <ecNumber evidence="16">1.1.2.3</ecNumber>
    </recommendedName>
</protein>
<evidence type="ECO:0000256" key="15">
    <source>
        <dbReference type="ARBA" id="ARBA00061589"/>
    </source>
</evidence>
<feature type="binding site" evidence="19">
    <location>
        <position position="118"/>
    </location>
    <ligand>
        <name>FMN</name>
        <dbReference type="ChEBI" id="CHEBI:58210"/>
    </ligand>
</feature>
<comment type="cofactor">
    <cofactor evidence="2">
        <name>heme b</name>
        <dbReference type="ChEBI" id="CHEBI:60344"/>
    </cofactor>
</comment>
<dbReference type="PIRSF" id="PIRSF000138">
    <property type="entry name" value="Al-hdrx_acd_dh"/>
    <property type="match status" value="1"/>
</dbReference>
<evidence type="ECO:0000256" key="13">
    <source>
        <dbReference type="ARBA" id="ARBA00052399"/>
    </source>
</evidence>
<feature type="binding site" evidence="19">
    <location>
        <position position="240"/>
    </location>
    <ligand>
        <name>FMN</name>
        <dbReference type="ChEBI" id="CHEBI:58210"/>
    </ligand>
</feature>
<reference evidence="21 22" key="1">
    <citation type="journal article" date="2016" name="Genome Biol. Evol.">
        <title>Divergent and convergent evolution of fungal pathogenicity.</title>
        <authorList>
            <person name="Shang Y."/>
            <person name="Xiao G."/>
            <person name="Zheng P."/>
            <person name="Cen K."/>
            <person name="Zhan S."/>
            <person name="Wang C."/>
        </authorList>
    </citation>
    <scope>NUCLEOTIDE SEQUENCE [LARGE SCALE GENOMIC DNA]</scope>
    <source>
        <strain evidence="21 22">ARSEF 7405</strain>
    </source>
</reference>
<evidence type="ECO:0000256" key="6">
    <source>
        <dbReference type="ARBA" id="ARBA00022630"/>
    </source>
</evidence>
<feature type="binding site" evidence="19">
    <location>
        <begin position="321"/>
        <end position="322"/>
    </location>
    <ligand>
        <name>FMN</name>
        <dbReference type="ChEBI" id="CHEBI:58210"/>
    </ligand>
</feature>
<dbReference type="OrthoDB" id="1925334at2759"/>
<evidence type="ECO:0000256" key="4">
    <source>
        <dbReference type="ARBA" id="ARBA00011881"/>
    </source>
</evidence>
<dbReference type="PANTHER" id="PTHR10578">
    <property type="entry name" value="S -2-HYDROXY-ACID OXIDASE-RELATED"/>
    <property type="match status" value="1"/>
</dbReference>
<keyword evidence="9" id="KW-0560">Oxidoreductase</keyword>
<evidence type="ECO:0000256" key="18">
    <source>
        <dbReference type="PIRSR" id="PIRSR000138-1"/>
    </source>
</evidence>
<keyword evidence="7 19" id="KW-0288">FMN</keyword>
<evidence type="ECO:0000256" key="16">
    <source>
        <dbReference type="ARBA" id="ARBA00066458"/>
    </source>
</evidence>
<evidence type="ECO:0000256" key="11">
    <source>
        <dbReference type="ARBA" id="ARBA00023128"/>
    </source>
</evidence>
<feature type="active site" description="Proton acceptor" evidence="18">
    <location>
        <position position="264"/>
    </location>
</feature>
<dbReference type="Pfam" id="PF01070">
    <property type="entry name" value="FMN_dh"/>
    <property type="match status" value="1"/>
</dbReference>
<evidence type="ECO:0000256" key="10">
    <source>
        <dbReference type="ARBA" id="ARBA00023004"/>
    </source>
</evidence>
<feature type="binding site" evidence="19">
    <location>
        <position position="267"/>
    </location>
    <ligand>
        <name>glyoxylate</name>
        <dbReference type="ChEBI" id="CHEBI:36655"/>
    </ligand>
</feature>
<evidence type="ECO:0000256" key="12">
    <source>
        <dbReference type="ARBA" id="ARBA00024042"/>
    </source>
</evidence>
<dbReference type="InterPro" id="IPR013785">
    <property type="entry name" value="Aldolase_TIM"/>
</dbReference>
<accession>A0A167Z9J5</accession>
<keyword evidence="11" id="KW-0496">Mitochondrion</keyword>
<dbReference type="AlphaFoldDB" id="A0A167Z9J5"/>
<feature type="binding site" evidence="19">
    <location>
        <position position="169"/>
    </location>
    <ligand>
        <name>FMN</name>
        <dbReference type="ChEBI" id="CHEBI:58210"/>
    </ligand>
</feature>
<proteinExistence type="inferred from homology"/>
<dbReference type="FunFam" id="3.20.20.70:FF:000062">
    <property type="entry name" value="Cytochrome b2, mitochondrial, putative"/>
    <property type="match status" value="1"/>
</dbReference>
<comment type="subunit">
    <text evidence="4">Homotetramer.</text>
</comment>